<dbReference type="Gene3D" id="2.40.240.10">
    <property type="entry name" value="Ribosomal Protein L25, Chain P"/>
    <property type="match status" value="1"/>
</dbReference>
<dbReference type="NCBIfam" id="TIGR00731">
    <property type="entry name" value="bL25_bact_ctc"/>
    <property type="match status" value="1"/>
</dbReference>
<dbReference type="NCBIfam" id="NF004130">
    <property type="entry name" value="PRK05618.1-5"/>
    <property type="match status" value="1"/>
</dbReference>
<comment type="subunit">
    <text evidence="5">Part of the 50S ribosomal subunit; part of the 5S rRNA/L5/L18/L25 subcomplex. Contacts the 5S rRNA. Binds to the 5S rRNA independently of L5 and L18.</text>
</comment>
<evidence type="ECO:0000313" key="10">
    <source>
        <dbReference type="Proteomes" id="UP001107961"/>
    </source>
</evidence>
<accession>A0A9Q3ZI08</accession>
<name>A0A9Q3ZI08_9GAMM</name>
<dbReference type="GO" id="GO:0008097">
    <property type="term" value="F:5S rRNA binding"/>
    <property type="evidence" value="ECO:0007669"/>
    <property type="project" value="InterPro"/>
</dbReference>
<dbReference type="HAMAP" id="MF_01334">
    <property type="entry name" value="Ribosomal_bL25_CTC"/>
    <property type="match status" value="1"/>
</dbReference>
<dbReference type="InterPro" id="IPR011035">
    <property type="entry name" value="Ribosomal_bL25/Gln-tRNA_synth"/>
</dbReference>
<comment type="similarity">
    <text evidence="5">Belongs to the bacterial ribosomal protein bL25 family. CTC subfamily.</text>
</comment>
<feature type="domain" description="Large ribosomal subunit protein bL25 beta" evidence="8">
    <location>
        <begin position="104"/>
        <end position="194"/>
    </location>
</feature>
<dbReference type="InterPro" id="IPR020057">
    <property type="entry name" value="Ribosomal_bL25_b-dom"/>
</dbReference>
<dbReference type="SUPFAM" id="SSF50715">
    <property type="entry name" value="Ribosomal protein L25-like"/>
    <property type="match status" value="1"/>
</dbReference>
<dbReference type="KEGG" id="axe:P40_17085"/>
<sequence>MSNEFVLNAEARSDKGKGASRRLRRLQDRVPAVLYGGTAEPAMLSLEMRELRKALENEAFYSHVLTLKLEGKEHQAVLRDLQRHPSSGFPIHADFLRVDTSHAITMTVPLHFINEETCVGVKKEGGEIHHNVSEVQVSCLPQDLPEFIEVDMAEVALEQVVHLSDLVLPKGVTLVELSHGESHDQPVAAVHKPKVRGGSDDAEEGGEAEEGEGQE</sequence>
<gene>
    <name evidence="5" type="primary">rplY</name>
    <name evidence="5" type="synonym">ctc</name>
    <name evidence="9" type="ORF">LZG35_15905</name>
</gene>
<dbReference type="Gene3D" id="2.170.120.20">
    <property type="entry name" value="Ribosomal protein L25, beta domain"/>
    <property type="match status" value="1"/>
</dbReference>
<dbReference type="Pfam" id="PF14693">
    <property type="entry name" value="Ribosomal_TL5_C"/>
    <property type="match status" value="1"/>
</dbReference>
<dbReference type="GO" id="GO:0022625">
    <property type="term" value="C:cytosolic large ribosomal subunit"/>
    <property type="evidence" value="ECO:0007669"/>
    <property type="project" value="TreeGrafter"/>
</dbReference>
<dbReference type="NCBIfam" id="NF004612">
    <property type="entry name" value="PRK05943.1"/>
    <property type="match status" value="1"/>
</dbReference>
<evidence type="ECO:0000259" key="7">
    <source>
        <dbReference type="Pfam" id="PF01386"/>
    </source>
</evidence>
<evidence type="ECO:0000256" key="1">
    <source>
        <dbReference type="ARBA" id="ARBA00022730"/>
    </source>
</evidence>
<comment type="function">
    <text evidence="5">This is one of the proteins that binds to the 5S RNA in the ribosome where it forms part of the central protuberance.</text>
</comment>
<dbReference type="Proteomes" id="UP001107961">
    <property type="component" value="Unassembled WGS sequence"/>
</dbReference>
<keyword evidence="4 5" id="KW-0687">Ribonucleoprotein</keyword>
<evidence type="ECO:0000256" key="4">
    <source>
        <dbReference type="ARBA" id="ARBA00023274"/>
    </source>
</evidence>
<dbReference type="AlphaFoldDB" id="A0A9Q3ZI08"/>
<dbReference type="InterPro" id="IPR001021">
    <property type="entry name" value="Ribosomal_bL25_long"/>
</dbReference>
<feature type="compositionally biased region" description="Acidic residues" evidence="6">
    <location>
        <begin position="200"/>
        <end position="215"/>
    </location>
</feature>
<evidence type="ECO:0000256" key="6">
    <source>
        <dbReference type="SAM" id="MobiDB-lite"/>
    </source>
</evidence>
<dbReference type="GO" id="GO:0006412">
    <property type="term" value="P:translation"/>
    <property type="evidence" value="ECO:0007669"/>
    <property type="project" value="UniProtKB-UniRule"/>
</dbReference>
<evidence type="ECO:0000256" key="5">
    <source>
        <dbReference type="HAMAP-Rule" id="MF_01334"/>
    </source>
</evidence>
<dbReference type="NCBIfam" id="NF004128">
    <property type="entry name" value="PRK05618.1-2"/>
    <property type="match status" value="1"/>
</dbReference>
<dbReference type="GO" id="GO:0003735">
    <property type="term" value="F:structural constituent of ribosome"/>
    <property type="evidence" value="ECO:0007669"/>
    <property type="project" value="InterPro"/>
</dbReference>
<proteinExistence type="inferred from homology"/>
<dbReference type="PANTHER" id="PTHR33284:SF1">
    <property type="entry name" value="RIBOSOMAL PROTEIN L25_GLN-TRNA SYNTHETASE, ANTI-CODON-BINDING DOMAIN-CONTAINING PROTEIN"/>
    <property type="match status" value="1"/>
</dbReference>
<dbReference type="CDD" id="cd00495">
    <property type="entry name" value="Ribosomal_L25_TL5_CTC"/>
    <property type="match status" value="1"/>
</dbReference>
<dbReference type="InterPro" id="IPR020056">
    <property type="entry name" value="Rbsml_bL25/Gln-tRNA_synth_N"/>
</dbReference>
<dbReference type="RefSeq" id="WP_022996312.1">
    <property type="nucleotide sequence ID" value="NZ_CBDDTQ010000006.1"/>
</dbReference>
<dbReference type="EMBL" id="JAJVKT010000020">
    <property type="protein sequence ID" value="MCE7510122.1"/>
    <property type="molecule type" value="Genomic_DNA"/>
</dbReference>
<evidence type="ECO:0000256" key="3">
    <source>
        <dbReference type="ARBA" id="ARBA00022980"/>
    </source>
</evidence>
<reference evidence="9" key="1">
    <citation type="submission" date="2022-01" db="EMBL/GenBank/DDBJ databases">
        <authorList>
            <person name="Karlyshev A.V."/>
            <person name="Jaspars M."/>
        </authorList>
    </citation>
    <scope>NUCLEOTIDE SEQUENCE</scope>
    <source>
        <strain evidence="9">AGSA3-2</strain>
    </source>
</reference>
<keyword evidence="1 5" id="KW-0699">rRNA-binding</keyword>
<keyword evidence="3 5" id="KW-0689">Ribosomal protein</keyword>
<comment type="caution">
    <text evidence="9">The sequence shown here is derived from an EMBL/GenBank/DDBJ whole genome shotgun (WGS) entry which is preliminary data.</text>
</comment>
<dbReference type="Pfam" id="PF01386">
    <property type="entry name" value="Ribosomal_L25p"/>
    <property type="match status" value="1"/>
</dbReference>
<keyword evidence="10" id="KW-1185">Reference proteome</keyword>
<feature type="domain" description="Large ribosomal subunit protein bL25 L25" evidence="7">
    <location>
        <begin position="7"/>
        <end position="95"/>
    </location>
</feature>
<dbReference type="InterPro" id="IPR020930">
    <property type="entry name" value="Ribosomal_uL5_bac-type"/>
</dbReference>
<dbReference type="InterPro" id="IPR037121">
    <property type="entry name" value="Ribosomal_bL25_C"/>
</dbReference>
<evidence type="ECO:0000256" key="2">
    <source>
        <dbReference type="ARBA" id="ARBA00022884"/>
    </source>
</evidence>
<evidence type="ECO:0000313" key="9">
    <source>
        <dbReference type="EMBL" id="MCE7510122.1"/>
    </source>
</evidence>
<protein>
    <recommendedName>
        <fullName evidence="5">Large ribosomal subunit protein bL25</fullName>
    </recommendedName>
    <alternativeName>
        <fullName evidence="5">General stress protein CTC</fullName>
    </alternativeName>
</protein>
<evidence type="ECO:0000259" key="8">
    <source>
        <dbReference type="Pfam" id="PF14693"/>
    </source>
</evidence>
<feature type="region of interest" description="Disordered" evidence="6">
    <location>
        <begin position="180"/>
        <end position="215"/>
    </location>
</feature>
<keyword evidence="2 5" id="KW-0694">RNA-binding</keyword>
<organism evidence="9 10">
    <name type="scientific">Alloalcanivorax xenomutans</name>
    <dbReference type="NCBI Taxonomy" id="1094342"/>
    <lineage>
        <taxon>Bacteria</taxon>
        <taxon>Pseudomonadati</taxon>
        <taxon>Pseudomonadota</taxon>
        <taxon>Gammaproteobacteria</taxon>
        <taxon>Oceanospirillales</taxon>
        <taxon>Alcanivoracaceae</taxon>
        <taxon>Alloalcanivorax</taxon>
    </lineage>
</organism>
<dbReference type="PANTHER" id="PTHR33284">
    <property type="entry name" value="RIBOSOMAL PROTEIN L25/GLN-TRNA SYNTHETASE, ANTI-CODON-BINDING DOMAIN-CONTAINING PROTEIN"/>
    <property type="match status" value="1"/>
</dbReference>
<dbReference type="InterPro" id="IPR029751">
    <property type="entry name" value="Ribosomal_L25_dom"/>
</dbReference>
<dbReference type="GeneID" id="94687986"/>